<accession>A0A0B0MPH5</accession>
<keyword evidence="1" id="KW-0436">Ligase</keyword>
<reference evidence="2" key="1">
    <citation type="submission" date="2014-09" db="EMBL/GenBank/DDBJ databases">
        <authorList>
            <person name="Mudge J."/>
            <person name="Ramaraj T."/>
            <person name="Lindquist I.E."/>
            <person name="Bharti A.K."/>
            <person name="Sundararajan A."/>
            <person name="Cameron C.T."/>
            <person name="Woodward J.E."/>
            <person name="May G.D."/>
            <person name="Brubaker C."/>
            <person name="Broadhvest J."/>
            <person name="Wilkins T.A."/>
        </authorList>
    </citation>
    <scope>NUCLEOTIDE SEQUENCE</scope>
    <source>
        <strain evidence="2">cv. AKA8401</strain>
    </source>
</reference>
<evidence type="ECO:0000313" key="1">
    <source>
        <dbReference type="EMBL" id="KHG04033.1"/>
    </source>
</evidence>
<dbReference type="GO" id="GO:0016874">
    <property type="term" value="F:ligase activity"/>
    <property type="evidence" value="ECO:0007669"/>
    <property type="project" value="UniProtKB-KW"/>
</dbReference>
<dbReference type="EMBL" id="JRRC01404131">
    <property type="protein sequence ID" value="KHG04033.1"/>
    <property type="molecule type" value="Genomic_DNA"/>
</dbReference>
<dbReference type="Proteomes" id="UP000032142">
    <property type="component" value="Unassembled WGS sequence"/>
</dbReference>
<dbReference type="AlphaFoldDB" id="A0A0B0MPH5"/>
<comment type="caution">
    <text evidence="1">The sequence shown here is derived from an EMBL/GenBank/DDBJ whole genome shotgun (WGS) entry which is preliminary data.</text>
</comment>
<evidence type="ECO:0000313" key="2">
    <source>
        <dbReference type="Proteomes" id="UP000032142"/>
    </source>
</evidence>
<keyword evidence="2" id="KW-1185">Reference proteome</keyword>
<organism evidence="1 2">
    <name type="scientific">Gossypium arboreum</name>
    <name type="common">Tree cotton</name>
    <name type="synonym">Gossypium nanking</name>
    <dbReference type="NCBI Taxonomy" id="29729"/>
    <lineage>
        <taxon>Eukaryota</taxon>
        <taxon>Viridiplantae</taxon>
        <taxon>Streptophyta</taxon>
        <taxon>Embryophyta</taxon>
        <taxon>Tracheophyta</taxon>
        <taxon>Spermatophyta</taxon>
        <taxon>Magnoliopsida</taxon>
        <taxon>eudicotyledons</taxon>
        <taxon>Gunneridae</taxon>
        <taxon>Pentapetalae</taxon>
        <taxon>rosids</taxon>
        <taxon>malvids</taxon>
        <taxon>Malvales</taxon>
        <taxon>Malvaceae</taxon>
        <taxon>Malvoideae</taxon>
        <taxon>Gossypium</taxon>
    </lineage>
</organism>
<proteinExistence type="predicted"/>
<name>A0A0B0MPH5_GOSAR</name>
<gene>
    <name evidence="1" type="ORF">F383_28861</name>
</gene>
<sequence>MGQNQTKRAIFKIHMAWPFPHGLSTCLCNPHGLSVSISLPVSQTRQKSQFLGFLSILKSINTR</sequence>
<protein>
    <submittedName>
        <fullName evidence="1">Alanine--tRNA ligase</fullName>
    </submittedName>
</protein>